<dbReference type="InterPro" id="IPR050121">
    <property type="entry name" value="Cytochrome_P450_monoxygenase"/>
</dbReference>
<dbReference type="Proteomes" id="UP001345013">
    <property type="component" value="Unassembled WGS sequence"/>
</dbReference>
<keyword evidence="7" id="KW-1185">Reference proteome</keyword>
<dbReference type="PRINTS" id="PR00385">
    <property type="entry name" value="P450"/>
</dbReference>
<dbReference type="InterPro" id="IPR017972">
    <property type="entry name" value="Cyt_P450_CS"/>
</dbReference>
<dbReference type="PRINTS" id="PR00463">
    <property type="entry name" value="EP450I"/>
</dbReference>
<dbReference type="Pfam" id="PF00067">
    <property type="entry name" value="p450"/>
    <property type="match status" value="1"/>
</dbReference>
<keyword evidence="2 5" id="KW-0479">Metal-binding</keyword>
<name>A0ABR0K719_9EURO</name>
<keyword evidence="4 5" id="KW-0408">Iron</keyword>
<evidence type="ECO:0000313" key="7">
    <source>
        <dbReference type="Proteomes" id="UP001345013"/>
    </source>
</evidence>
<dbReference type="PANTHER" id="PTHR24305">
    <property type="entry name" value="CYTOCHROME P450"/>
    <property type="match status" value="1"/>
</dbReference>
<dbReference type="CDD" id="cd11060">
    <property type="entry name" value="CYP57A1-like"/>
    <property type="match status" value="1"/>
</dbReference>
<dbReference type="PANTHER" id="PTHR24305:SF180">
    <property type="entry name" value="P450, PUTATIVE (EUROFUNG)-RELATED"/>
    <property type="match status" value="1"/>
</dbReference>
<protein>
    <recommendedName>
        <fullName evidence="8">Cytochrome P450</fullName>
    </recommendedName>
</protein>
<accession>A0ABR0K719</accession>
<proteinExistence type="inferred from homology"/>
<evidence type="ECO:0000256" key="2">
    <source>
        <dbReference type="ARBA" id="ARBA00022723"/>
    </source>
</evidence>
<keyword evidence="5" id="KW-0503">Monooxygenase</keyword>
<reference evidence="6 7" key="1">
    <citation type="submission" date="2023-08" db="EMBL/GenBank/DDBJ databases">
        <title>Black Yeasts Isolated from many extreme environments.</title>
        <authorList>
            <person name="Coleine C."/>
            <person name="Stajich J.E."/>
            <person name="Selbmann L."/>
        </authorList>
    </citation>
    <scope>NUCLEOTIDE SEQUENCE [LARGE SCALE GENOMIC DNA]</scope>
    <source>
        <strain evidence="6 7">CCFEE 5885</strain>
    </source>
</reference>
<comment type="similarity">
    <text evidence="5">Belongs to the cytochrome P450 family.</text>
</comment>
<gene>
    <name evidence="6" type="ORF">LTR24_006089</name>
</gene>
<evidence type="ECO:0000256" key="1">
    <source>
        <dbReference type="ARBA" id="ARBA00001971"/>
    </source>
</evidence>
<dbReference type="InterPro" id="IPR001128">
    <property type="entry name" value="Cyt_P450"/>
</dbReference>
<evidence type="ECO:0000256" key="5">
    <source>
        <dbReference type="RuleBase" id="RU000461"/>
    </source>
</evidence>
<evidence type="ECO:0008006" key="8">
    <source>
        <dbReference type="Google" id="ProtNLM"/>
    </source>
</evidence>
<evidence type="ECO:0000313" key="6">
    <source>
        <dbReference type="EMBL" id="KAK5089535.1"/>
    </source>
</evidence>
<dbReference type="InterPro" id="IPR036396">
    <property type="entry name" value="Cyt_P450_sf"/>
</dbReference>
<dbReference type="InterPro" id="IPR002401">
    <property type="entry name" value="Cyt_P450_E_grp-I"/>
</dbReference>
<dbReference type="EMBL" id="JAVRRG010000075">
    <property type="protein sequence ID" value="KAK5089535.1"/>
    <property type="molecule type" value="Genomic_DNA"/>
</dbReference>
<organism evidence="6 7">
    <name type="scientific">Lithohypha guttulata</name>
    <dbReference type="NCBI Taxonomy" id="1690604"/>
    <lineage>
        <taxon>Eukaryota</taxon>
        <taxon>Fungi</taxon>
        <taxon>Dikarya</taxon>
        <taxon>Ascomycota</taxon>
        <taxon>Pezizomycotina</taxon>
        <taxon>Eurotiomycetes</taxon>
        <taxon>Chaetothyriomycetidae</taxon>
        <taxon>Chaetothyriales</taxon>
        <taxon>Trichomeriaceae</taxon>
        <taxon>Lithohypha</taxon>
    </lineage>
</organism>
<keyword evidence="3 5" id="KW-0560">Oxidoreductase</keyword>
<evidence type="ECO:0000256" key="4">
    <source>
        <dbReference type="ARBA" id="ARBA00023004"/>
    </source>
</evidence>
<comment type="caution">
    <text evidence="6">The sequence shown here is derived from an EMBL/GenBank/DDBJ whole genome shotgun (WGS) entry which is preliminary data.</text>
</comment>
<sequence length="414" mass="47695">MYRPNDVLINGQRLSNVFNAQDEDWHTKYMRPIRGFWTMTKVLDYEPLIDETLVKFMERLGKEFAEGENDGKSCPGDDWLGYFAWDVTANISFGRHYGFIDQGKDVNNLIVDSTKGLYYFAPVSQIPWIDRLLDKNPFVRIGPKPTLTGVMYAFQVVAQYQAERAEGKNQAPVANSLDRYLRLKEEYPDIVNDAQVVNWLMLNVLAGGDTTSATMRAVVYYLSKNPKAYEKLMQELDSTKLSFPAQWKEIKDLPYLDAVMREALRINPGIAMIFERVVPKGGFTLPDGRYIPAGTKVGMNPAVTNRNLDVFGEDANEFNPDRWLPKEGELPQAFDIRLRRMREVADFVFGGGGRVCMGRYLATLEIYKLFATLYSTFDMRLADPKHEWTYRNAWFVYQYDMPCIVKRRQKAVMA</sequence>
<dbReference type="SUPFAM" id="SSF48264">
    <property type="entry name" value="Cytochrome P450"/>
    <property type="match status" value="1"/>
</dbReference>
<evidence type="ECO:0000256" key="3">
    <source>
        <dbReference type="ARBA" id="ARBA00023002"/>
    </source>
</evidence>
<keyword evidence="5" id="KW-0349">Heme</keyword>
<dbReference type="Gene3D" id="1.10.630.10">
    <property type="entry name" value="Cytochrome P450"/>
    <property type="match status" value="1"/>
</dbReference>
<comment type="cofactor">
    <cofactor evidence="1">
        <name>heme</name>
        <dbReference type="ChEBI" id="CHEBI:30413"/>
    </cofactor>
</comment>
<dbReference type="PROSITE" id="PS00086">
    <property type="entry name" value="CYTOCHROME_P450"/>
    <property type="match status" value="1"/>
</dbReference>